<feature type="binding site" evidence="9">
    <location>
        <position position="192"/>
    </location>
    <ligand>
        <name>substrate</name>
    </ligand>
</feature>
<feature type="active site" description="Proton donor" evidence="9">
    <location>
        <position position="96"/>
    </location>
</feature>
<dbReference type="PANTHER" id="PTHR31689:SF0">
    <property type="entry name" value="DIAMINOPIMELATE EPIMERASE"/>
    <property type="match status" value="1"/>
</dbReference>
<keyword evidence="4 9" id="KW-0963">Cytoplasm</keyword>
<comment type="pathway">
    <text evidence="1 9">Amino-acid biosynthesis; L-lysine biosynthesis via DAP pathway; DL-2,6-diaminopimelate from LL-2,6-diaminopimelate: step 1/1.</text>
</comment>
<dbReference type="NCBIfam" id="TIGR00652">
    <property type="entry name" value="DapF"/>
    <property type="match status" value="1"/>
</dbReference>
<feature type="binding site" evidence="9">
    <location>
        <begin position="97"/>
        <end position="98"/>
    </location>
    <ligand>
        <name>substrate</name>
    </ligand>
</feature>
<sequence>MAAGRSRRAGRLVRHGIPDPVKLSFTKMHGAGNDFVVLDGYSRALPPLTEAQVRALANRHFGIGADQLLLVEKPTVDGADFKYRIFNCDGGEVEHCGNGARCFVKFVSDRGLTDQRSVRVQVMKGLITLTLQDNGEVVVDMGAPVFAPAQVPFDTAGPGASGLDGRTEGRDTLWPLDVGGATRWISTVSMGNPHAVQVVDDVEAYPVLEEGPLIERHARFPQRVNAGFMQIVSRNEVKLRVYERGAGETLACGTGACAAVAAGIRRGLLDSPVTVHTHGGTLTIGWDGARDETAALMMAGPATTVFEGEIDLNA</sequence>
<evidence type="ECO:0000256" key="3">
    <source>
        <dbReference type="ARBA" id="ARBA00013080"/>
    </source>
</evidence>
<dbReference type="HAMAP" id="MF_00197">
    <property type="entry name" value="DAP_epimerase"/>
    <property type="match status" value="1"/>
</dbReference>
<accession>A0A318IIS9</accession>
<protein>
    <recommendedName>
        <fullName evidence="3 9">Diaminopimelate epimerase</fullName>
        <shortName evidence="9">DAP epimerase</shortName>
        <ecNumber evidence="3 9">5.1.1.7</ecNumber>
    </recommendedName>
    <alternativeName>
        <fullName evidence="9">PLP-independent amino acid racemase</fullName>
    </alternativeName>
</protein>
<dbReference type="RefSeq" id="WP_072437586.1">
    <property type="nucleotide sequence ID" value="NZ_QJJY01000012.1"/>
</dbReference>
<feature type="binding site" evidence="9">
    <location>
        <position position="225"/>
    </location>
    <ligand>
        <name>substrate</name>
    </ligand>
</feature>
<feature type="binding site" evidence="9">
    <location>
        <begin position="253"/>
        <end position="254"/>
    </location>
    <ligand>
        <name>substrate</name>
    </ligand>
</feature>
<evidence type="ECO:0000313" key="12">
    <source>
        <dbReference type="Proteomes" id="UP000247755"/>
    </source>
</evidence>
<comment type="catalytic activity">
    <reaction evidence="8 9">
        <text>(2S,6S)-2,6-diaminopimelate = meso-2,6-diaminopimelate</text>
        <dbReference type="Rhea" id="RHEA:15393"/>
        <dbReference type="ChEBI" id="CHEBI:57609"/>
        <dbReference type="ChEBI" id="CHEBI:57791"/>
        <dbReference type="EC" id="5.1.1.7"/>
    </reaction>
</comment>
<gene>
    <name evidence="9" type="primary">dapF</name>
    <name evidence="11" type="ORF">NA66_101296</name>
</gene>
<dbReference type="Proteomes" id="UP000247755">
    <property type="component" value="Unassembled WGS sequence"/>
</dbReference>
<dbReference type="GO" id="GO:0008837">
    <property type="term" value="F:diaminopimelate epimerase activity"/>
    <property type="evidence" value="ECO:0007669"/>
    <property type="project" value="UniProtKB-UniRule"/>
</dbReference>
<comment type="function">
    <text evidence="9">Catalyzes the stereoinversion of LL-2,6-diaminopimelate (L,L-DAP) to meso-diaminopimelate (meso-DAP), a precursor of L-lysine and an essential component of the bacterial peptidoglycan.</text>
</comment>
<comment type="similarity">
    <text evidence="2 9">Belongs to the diaminopimelate epimerase family.</text>
</comment>
<feature type="binding site" evidence="9">
    <location>
        <begin position="243"/>
        <end position="244"/>
    </location>
    <ligand>
        <name>substrate</name>
    </ligand>
</feature>
<dbReference type="Pfam" id="PF01678">
    <property type="entry name" value="DAP_epimerase"/>
    <property type="match status" value="2"/>
</dbReference>
<dbReference type="InterPro" id="IPR001653">
    <property type="entry name" value="DAP_epimerase_DapF"/>
</dbReference>
<feature type="site" description="Could be important to modulate the pK values of the two catalytic cysteine residues" evidence="9">
    <location>
        <position position="243"/>
    </location>
</feature>
<feature type="binding site" evidence="9">
    <location>
        <position position="67"/>
    </location>
    <ligand>
        <name>substrate</name>
    </ligand>
</feature>
<dbReference type="GO" id="GO:0009089">
    <property type="term" value="P:lysine biosynthetic process via diaminopimelate"/>
    <property type="evidence" value="ECO:0007669"/>
    <property type="project" value="UniProtKB-UniRule"/>
</dbReference>
<evidence type="ECO:0000256" key="8">
    <source>
        <dbReference type="ARBA" id="ARBA00051712"/>
    </source>
</evidence>
<feature type="active site" description="Proton acceptor" evidence="9">
    <location>
        <position position="252"/>
    </location>
</feature>
<evidence type="ECO:0000256" key="6">
    <source>
        <dbReference type="ARBA" id="ARBA00023154"/>
    </source>
</evidence>
<dbReference type="GO" id="GO:0005829">
    <property type="term" value="C:cytosol"/>
    <property type="evidence" value="ECO:0007669"/>
    <property type="project" value="TreeGrafter"/>
</dbReference>
<dbReference type="AlphaFoldDB" id="A0A318IIS9"/>
<dbReference type="InterPro" id="IPR018510">
    <property type="entry name" value="DAP_epimerase_AS"/>
</dbReference>
<name>A0A318IIS9_BURPY</name>
<feature type="binding site" evidence="9">
    <location>
        <position position="87"/>
    </location>
    <ligand>
        <name>substrate</name>
    </ligand>
</feature>
<dbReference type="PROSITE" id="PS01326">
    <property type="entry name" value="DAP_EPIMERASE"/>
    <property type="match status" value="1"/>
</dbReference>
<evidence type="ECO:0000256" key="4">
    <source>
        <dbReference type="ARBA" id="ARBA00022490"/>
    </source>
</evidence>
<comment type="subcellular location">
    <subcellularLocation>
        <location evidence="9">Cytoplasm</location>
    </subcellularLocation>
</comment>
<comment type="subunit">
    <text evidence="9">Homodimer.</text>
</comment>
<comment type="caution">
    <text evidence="11">The sequence shown here is derived from an EMBL/GenBank/DDBJ whole genome shotgun (WGS) entry which is preliminary data.</text>
</comment>
<evidence type="ECO:0000256" key="1">
    <source>
        <dbReference type="ARBA" id="ARBA00005196"/>
    </source>
</evidence>
<dbReference type="EC" id="5.1.1.7" evidence="3 9"/>
<feature type="active site" evidence="10">
    <location>
        <position position="96"/>
    </location>
</feature>
<dbReference type="SUPFAM" id="SSF54506">
    <property type="entry name" value="Diaminopimelate epimerase-like"/>
    <property type="match status" value="1"/>
</dbReference>
<evidence type="ECO:0000256" key="2">
    <source>
        <dbReference type="ARBA" id="ARBA00010219"/>
    </source>
</evidence>
<keyword evidence="6 9" id="KW-0457">Lysine biosynthesis</keyword>
<evidence type="ECO:0000256" key="10">
    <source>
        <dbReference type="PROSITE-ProRule" id="PRU10125"/>
    </source>
</evidence>
<dbReference type="EMBL" id="QJJY01000012">
    <property type="protein sequence ID" value="PXX32425.1"/>
    <property type="molecule type" value="Genomic_DNA"/>
</dbReference>
<evidence type="ECO:0000256" key="7">
    <source>
        <dbReference type="ARBA" id="ARBA00023235"/>
    </source>
</evidence>
<dbReference type="UniPathway" id="UPA00034">
    <property type="reaction ID" value="UER00025"/>
</dbReference>
<evidence type="ECO:0000256" key="5">
    <source>
        <dbReference type="ARBA" id="ARBA00022605"/>
    </source>
</evidence>
<dbReference type="PANTHER" id="PTHR31689">
    <property type="entry name" value="DIAMINOPIMELATE EPIMERASE, CHLOROPLASTIC"/>
    <property type="match status" value="1"/>
</dbReference>
<evidence type="ECO:0000256" key="9">
    <source>
        <dbReference type="HAMAP-Rule" id="MF_00197"/>
    </source>
</evidence>
<organism evidence="11 12">
    <name type="scientific">Burkholderia pyrrocinia</name>
    <name type="common">Pseudomonas pyrrocinia</name>
    <dbReference type="NCBI Taxonomy" id="60550"/>
    <lineage>
        <taxon>Bacteria</taxon>
        <taxon>Pseudomonadati</taxon>
        <taxon>Pseudomonadota</taxon>
        <taxon>Betaproteobacteria</taxon>
        <taxon>Burkholderiales</taxon>
        <taxon>Burkholderiaceae</taxon>
        <taxon>Burkholderia</taxon>
        <taxon>Burkholderia cepacia complex</taxon>
    </lineage>
</organism>
<reference evidence="11 12" key="1">
    <citation type="submission" date="2018-05" db="EMBL/GenBank/DDBJ databases">
        <title>Comparative genomics of bacterial root endophytes of switchgrass collected from native prairies over two seasons.</title>
        <authorList>
            <person name="Tang Y."/>
        </authorList>
    </citation>
    <scope>NUCLEOTIDE SEQUENCE [LARGE SCALE GENOMIC DNA]</scope>
    <source>
        <strain evidence="11 12">NFIX32</strain>
    </source>
</reference>
<proteinExistence type="inferred from homology"/>
<dbReference type="FunFam" id="3.10.310.10:FF:000001">
    <property type="entry name" value="Diaminopimelate epimerase"/>
    <property type="match status" value="1"/>
</dbReference>
<feature type="binding site" evidence="9">
    <location>
        <position position="33"/>
    </location>
    <ligand>
        <name>substrate</name>
    </ligand>
</feature>
<keyword evidence="5 9" id="KW-0028">Amino-acid biosynthesis</keyword>
<feature type="site" description="Could be important to modulate the pK values of the two catalytic cysteine residues" evidence="9">
    <location>
        <position position="194"/>
    </location>
</feature>
<dbReference type="Gene3D" id="3.10.310.10">
    <property type="entry name" value="Diaminopimelate Epimerase, Chain A, domain 1"/>
    <property type="match status" value="2"/>
</dbReference>
<evidence type="ECO:0000313" key="11">
    <source>
        <dbReference type="EMBL" id="PXX32425.1"/>
    </source>
</evidence>
<keyword evidence="7 9" id="KW-0413">Isomerase</keyword>